<keyword evidence="3" id="KW-0813">Transport</keyword>
<dbReference type="GO" id="GO:0005886">
    <property type="term" value="C:plasma membrane"/>
    <property type="evidence" value="ECO:0007669"/>
    <property type="project" value="UniProtKB-SubCell"/>
</dbReference>
<name>A0A845I1G3_9BURK</name>
<protein>
    <submittedName>
        <fullName evidence="9">AI-2E family transporter</fullName>
    </submittedName>
</protein>
<evidence type="ECO:0000256" key="3">
    <source>
        <dbReference type="ARBA" id="ARBA00022448"/>
    </source>
</evidence>
<evidence type="ECO:0000256" key="5">
    <source>
        <dbReference type="ARBA" id="ARBA00022692"/>
    </source>
</evidence>
<evidence type="ECO:0000256" key="4">
    <source>
        <dbReference type="ARBA" id="ARBA00022475"/>
    </source>
</evidence>
<evidence type="ECO:0000256" key="7">
    <source>
        <dbReference type="ARBA" id="ARBA00023136"/>
    </source>
</evidence>
<keyword evidence="7 8" id="KW-0472">Membrane</keyword>
<organism evidence="9 10">
    <name type="scientific">Duganella fentianensis</name>
    <dbReference type="NCBI Taxonomy" id="2692177"/>
    <lineage>
        <taxon>Bacteria</taxon>
        <taxon>Pseudomonadati</taxon>
        <taxon>Pseudomonadota</taxon>
        <taxon>Betaproteobacteria</taxon>
        <taxon>Burkholderiales</taxon>
        <taxon>Oxalobacteraceae</taxon>
        <taxon>Telluria group</taxon>
        <taxon>Duganella</taxon>
    </lineage>
</organism>
<reference evidence="9" key="1">
    <citation type="submission" date="2019-12" db="EMBL/GenBank/DDBJ databases">
        <title>Novel species isolated from a subtropical stream in China.</title>
        <authorList>
            <person name="Lu H."/>
        </authorList>
    </citation>
    <scope>NUCLEOTIDE SEQUENCE [LARGE SCALE GENOMIC DNA]</scope>
    <source>
        <strain evidence="9">FT93W</strain>
    </source>
</reference>
<evidence type="ECO:0000313" key="10">
    <source>
        <dbReference type="Proteomes" id="UP000444316"/>
    </source>
</evidence>
<feature type="transmembrane region" description="Helical" evidence="8">
    <location>
        <begin position="218"/>
        <end position="240"/>
    </location>
</feature>
<evidence type="ECO:0000256" key="6">
    <source>
        <dbReference type="ARBA" id="ARBA00022989"/>
    </source>
</evidence>
<feature type="transmembrane region" description="Helical" evidence="8">
    <location>
        <begin position="35"/>
        <end position="53"/>
    </location>
</feature>
<feature type="transmembrane region" description="Helical" evidence="8">
    <location>
        <begin position="65"/>
        <end position="87"/>
    </location>
</feature>
<dbReference type="AlphaFoldDB" id="A0A845I1G3"/>
<accession>A0A845I1G3</accession>
<keyword evidence="6 8" id="KW-1133">Transmembrane helix</keyword>
<keyword evidence="10" id="KW-1185">Reference proteome</keyword>
<dbReference type="PANTHER" id="PTHR21716:SF53">
    <property type="entry name" value="PERMEASE PERM-RELATED"/>
    <property type="match status" value="1"/>
</dbReference>
<feature type="transmembrane region" description="Helical" evidence="8">
    <location>
        <begin position="317"/>
        <end position="342"/>
    </location>
</feature>
<comment type="similarity">
    <text evidence="2">Belongs to the autoinducer-2 exporter (AI-2E) (TC 2.A.86) family.</text>
</comment>
<gene>
    <name evidence="9" type="ORF">GTP23_18220</name>
</gene>
<evidence type="ECO:0000256" key="8">
    <source>
        <dbReference type="SAM" id="Phobius"/>
    </source>
</evidence>
<dbReference type="PANTHER" id="PTHR21716">
    <property type="entry name" value="TRANSMEMBRANE PROTEIN"/>
    <property type="match status" value="1"/>
</dbReference>
<comment type="subcellular location">
    <subcellularLocation>
        <location evidence="1">Cell membrane</location>
        <topology evidence="1">Multi-pass membrane protein</topology>
    </subcellularLocation>
</comment>
<dbReference type="InterPro" id="IPR002549">
    <property type="entry name" value="AI-2E-like"/>
</dbReference>
<feature type="transmembrane region" description="Helical" evidence="8">
    <location>
        <begin position="159"/>
        <end position="178"/>
    </location>
</feature>
<feature type="transmembrane region" description="Helical" evidence="8">
    <location>
        <begin position="278"/>
        <end position="297"/>
    </location>
</feature>
<proteinExistence type="inferred from homology"/>
<dbReference type="Pfam" id="PF01594">
    <property type="entry name" value="AI-2E_transport"/>
    <property type="match status" value="1"/>
</dbReference>
<feature type="transmembrane region" description="Helical" evidence="8">
    <location>
        <begin position="7"/>
        <end position="29"/>
    </location>
</feature>
<keyword evidence="5 8" id="KW-0812">Transmembrane</keyword>
<dbReference type="EMBL" id="WWCL01000004">
    <property type="protein sequence ID" value="MYN46982.1"/>
    <property type="molecule type" value="Genomic_DNA"/>
</dbReference>
<evidence type="ECO:0000256" key="2">
    <source>
        <dbReference type="ARBA" id="ARBA00009773"/>
    </source>
</evidence>
<keyword evidence="4" id="KW-1003">Cell membrane</keyword>
<dbReference type="Proteomes" id="UP000444316">
    <property type="component" value="Unassembled WGS sequence"/>
</dbReference>
<comment type="caution">
    <text evidence="9">The sequence shown here is derived from an EMBL/GenBank/DDBJ whole genome shotgun (WGS) entry which is preliminary data.</text>
</comment>
<evidence type="ECO:0000256" key="1">
    <source>
        <dbReference type="ARBA" id="ARBA00004651"/>
    </source>
</evidence>
<evidence type="ECO:0000313" key="9">
    <source>
        <dbReference type="EMBL" id="MYN46982.1"/>
    </source>
</evidence>
<sequence length="606" mass="65158">MSSLPSLATRVSANSIVTITCVLALLYFGRDVLQPVALAVILSLLLAPMLQVLGRFGLRRLPAMLVTLVLAGVCVVGTAMVLATQLLRVSEDLPQYRAAIQTKIEQVRTAVERPFIHMQDSFGHISPLAPEAQEAAPAAAQNLATGPRTDLLSDLTSKVWGPLGETGLVLVLLIFVVLEHESLQDRLIRLAGQREIGRTARALADAAQGVARFFFSQFVVNAAFGIAIGLSLWAMGLPHAVLWGTLSAVLRFVPYLGALVAGALIAGFAAAVDPGWQLALSCLVLFGVLELTVANVVEPNVYGHSTGLSPLAVMVSALFWGTLWGPVGLLMSTPLTVCLVVAGRHVAALEWLAILLGQAPDVTGAQRFYQRALNGDTGAILRDARPFLRRNSLARYCDQVLLPGLALAGAEIRAELIDATQREHLRHTVAEVAEALAPSGVTRAKRCQVSLLDANVGAHLRHLREARLGRWQGSLDVPQRSIILCVSQAAERDELVSELLARALREASHDARSVVVPIAPEEQDPDKADLVSTLFIPYPTRETLEPWMTVVDELRANLPQALLATIRPTLEEDVPALGSVQPHVDMVLRSFEEALAFVAPRAPGRN</sequence>
<feature type="transmembrane region" description="Helical" evidence="8">
    <location>
        <begin position="252"/>
        <end position="271"/>
    </location>
</feature>